<keyword evidence="12 22" id="KW-0378">Hydrolase</keyword>
<keyword evidence="13 20" id="KW-0106">Calcium</keyword>
<dbReference type="OrthoDB" id="188433at2"/>
<keyword evidence="9" id="KW-0812">Transmembrane</keyword>
<dbReference type="GO" id="GO:0004623">
    <property type="term" value="F:phospholipase A2 activity"/>
    <property type="evidence" value="ECO:0007669"/>
    <property type="project" value="UniProtKB-EC"/>
</dbReference>
<evidence type="ECO:0000256" key="13">
    <source>
        <dbReference type="ARBA" id="ARBA00022837"/>
    </source>
</evidence>
<evidence type="ECO:0000256" key="20">
    <source>
        <dbReference type="PIRSR" id="PIRSR603187-2"/>
    </source>
</evidence>
<keyword evidence="15" id="KW-0443">Lipid metabolism</keyword>
<keyword evidence="11 21" id="KW-0732">Signal</keyword>
<organism evidence="22 23">
    <name type="scientific">Lacunisphaera limnophila</name>
    <dbReference type="NCBI Taxonomy" id="1838286"/>
    <lineage>
        <taxon>Bacteria</taxon>
        <taxon>Pseudomonadati</taxon>
        <taxon>Verrucomicrobiota</taxon>
        <taxon>Opitutia</taxon>
        <taxon>Opitutales</taxon>
        <taxon>Opitutaceae</taxon>
        <taxon>Lacunisphaera</taxon>
    </lineage>
</organism>
<evidence type="ECO:0000256" key="21">
    <source>
        <dbReference type="SAM" id="SignalP"/>
    </source>
</evidence>
<evidence type="ECO:0000256" key="18">
    <source>
        <dbReference type="ARBA" id="ARBA00032375"/>
    </source>
</evidence>
<reference evidence="22 23" key="1">
    <citation type="submission" date="2016-06" db="EMBL/GenBank/DDBJ databases">
        <title>Three novel species with peptidoglycan cell walls form the new genus Lacunisphaera gen. nov. in the family Opitutaceae of the verrucomicrobial subdivision 4.</title>
        <authorList>
            <person name="Rast P."/>
            <person name="Gloeckner I."/>
            <person name="Jogler M."/>
            <person name="Boedeker C."/>
            <person name="Jeske O."/>
            <person name="Wiegand S."/>
            <person name="Reinhardt R."/>
            <person name="Schumann P."/>
            <person name="Rohde M."/>
            <person name="Spring S."/>
            <person name="Gloeckner F.O."/>
            <person name="Jogler C."/>
        </authorList>
    </citation>
    <scope>NUCLEOTIDE SEQUENCE [LARGE SCALE GENOMIC DNA]</scope>
    <source>
        <strain evidence="22 23">IG16b</strain>
    </source>
</reference>
<evidence type="ECO:0000256" key="8">
    <source>
        <dbReference type="ARBA" id="ARBA00022452"/>
    </source>
</evidence>
<feature type="chain" id="PRO_5009105018" description="Phosphatidylcholine 1-acylhydrolase" evidence="21">
    <location>
        <begin position="27"/>
        <end position="413"/>
    </location>
</feature>
<evidence type="ECO:0000256" key="7">
    <source>
        <dbReference type="ARBA" id="ARBA00013278"/>
    </source>
</evidence>
<evidence type="ECO:0000256" key="12">
    <source>
        <dbReference type="ARBA" id="ARBA00022801"/>
    </source>
</evidence>
<dbReference type="Pfam" id="PF02253">
    <property type="entry name" value="PLA1"/>
    <property type="match status" value="1"/>
</dbReference>
<keyword evidence="23" id="KW-1185">Reference proteome</keyword>
<comment type="catalytic activity">
    <reaction evidence="2">
        <text>a 1,2-diacyl-sn-glycero-3-phosphocholine + H2O = a 1-acyl-sn-glycero-3-phosphocholine + a fatty acid + H(+)</text>
        <dbReference type="Rhea" id="RHEA:15801"/>
        <dbReference type="ChEBI" id="CHEBI:15377"/>
        <dbReference type="ChEBI" id="CHEBI:15378"/>
        <dbReference type="ChEBI" id="CHEBI:28868"/>
        <dbReference type="ChEBI" id="CHEBI:57643"/>
        <dbReference type="ChEBI" id="CHEBI:58168"/>
        <dbReference type="EC" id="3.1.1.4"/>
    </reaction>
</comment>
<gene>
    <name evidence="22" type="ORF">Verru16b_00678</name>
</gene>
<evidence type="ECO:0000256" key="3">
    <source>
        <dbReference type="ARBA" id="ARBA00004571"/>
    </source>
</evidence>
<comment type="similarity">
    <text evidence="4">Belongs to the phospholipase A1 family.</text>
</comment>
<evidence type="ECO:0000256" key="14">
    <source>
        <dbReference type="ARBA" id="ARBA00022963"/>
    </source>
</evidence>
<dbReference type="STRING" id="1838286.Verru16b_00678"/>
<dbReference type="PANTHER" id="PTHR40457">
    <property type="entry name" value="PHOSPHOLIPASE A1"/>
    <property type="match status" value="1"/>
</dbReference>
<dbReference type="EC" id="3.1.1.32" evidence="6"/>
<feature type="binding site" description="in dimeric form" evidence="20">
    <location>
        <position position="236"/>
    </location>
    <ligand>
        <name>Ca(2+)</name>
        <dbReference type="ChEBI" id="CHEBI:29108"/>
        <label>1</label>
    </ligand>
</feature>
<evidence type="ECO:0000256" key="19">
    <source>
        <dbReference type="PIRSR" id="PIRSR603187-1"/>
    </source>
</evidence>
<evidence type="ECO:0000256" key="4">
    <source>
        <dbReference type="ARBA" id="ARBA00010525"/>
    </source>
</evidence>
<sequence length="413" mass="44648">MTIHLPRTVLVVLTLGFLPCATDARAAPAQLTQALQSPAGPVVAGTMLEIDLLITNSGSSPATVDTPARLPLVAATPLGARAFALTRAAAESGAVMVPAGGFARMRYAMLVPLQAKGLGILAAEDDTYGRIAVEVLPAPDLSSPAPAPAAPAIAQAPGDAVTPAAITKRRPLGVLPYEPVYFSLGFHKIVNARFQLSLKFRPFGPPDEGIDLPGSFLGNLYGGFTQTSLWDLESDSKPFYDTSYKPTLLYQRHDTGRTLFGARLGYAAGIEHESNGQGGTASRSMNLLVFRPTLQWALADGWTAVFSPKLYAYIEKSEDQDLPDYRGYGDYLFYVENPDSWKLATTVRLGSSGRGSILVDGSYPLRRILGDHPPTGWAQGFIHLQYFNGYTESLRTYNLHTPWQLRLGYMLIR</sequence>
<comment type="subcellular location">
    <subcellularLocation>
        <location evidence="3">Cell outer membrane</location>
        <topology evidence="3">Multi-pass membrane protein</topology>
    </subcellularLocation>
</comment>
<dbReference type="InterPro" id="IPR036541">
    <property type="entry name" value="PLipase_A1_sf"/>
</dbReference>
<evidence type="ECO:0000256" key="10">
    <source>
        <dbReference type="ARBA" id="ARBA00022723"/>
    </source>
</evidence>
<dbReference type="AlphaFoldDB" id="A0A1D8ARW9"/>
<evidence type="ECO:0000256" key="11">
    <source>
        <dbReference type="ARBA" id="ARBA00022729"/>
    </source>
</evidence>
<feature type="signal peptide" evidence="21">
    <location>
        <begin position="1"/>
        <end position="26"/>
    </location>
</feature>
<evidence type="ECO:0000256" key="6">
    <source>
        <dbReference type="ARBA" id="ARBA00013179"/>
    </source>
</evidence>
<evidence type="ECO:0000313" key="23">
    <source>
        <dbReference type="Proteomes" id="UP000095228"/>
    </source>
</evidence>
<name>A0A1D8ARW9_9BACT</name>
<dbReference type="GO" id="GO:0009279">
    <property type="term" value="C:cell outer membrane"/>
    <property type="evidence" value="ECO:0007669"/>
    <property type="project" value="UniProtKB-SubCell"/>
</dbReference>
<keyword evidence="17" id="KW-0998">Cell outer membrane</keyword>
<comment type="catalytic activity">
    <reaction evidence="1">
        <text>a 1,2-diacyl-sn-glycero-3-phosphocholine + H2O = a 2-acyl-sn-glycero-3-phosphocholine + a fatty acid + H(+)</text>
        <dbReference type="Rhea" id="RHEA:18689"/>
        <dbReference type="ChEBI" id="CHEBI:15377"/>
        <dbReference type="ChEBI" id="CHEBI:15378"/>
        <dbReference type="ChEBI" id="CHEBI:28868"/>
        <dbReference type="ChEBI" id="CHEBI:57643"/>
        <dbReference type="ChEBI" id="CHEBI:57875"/>
        <dbReference type="EC" id="3.1.1.32"/>
    </reaction>
</comment>
<keyword evidence="8" id="KW-1134">Transmembrane beta strand</keyword>
<dbReference type="Proteomes" id="UP000095228">
    <property type="component" value="Chromosome"/>
</dbReference>
<keyword evidence="14" id="KW-0442">Lipid degradation</keyword>
<accession>A0A1D8ARW9</accession>
<feature type="active site" description="Proton acceptor" evidence="19">
    <location>
        <position position="272"/>
    </location>
</feature>
<feature type="active site" description="Nucleophile" evidence="19">
    <location>
        <position position="274"/>
    </location>
</feature>
<dbReference type="SUPFAM" id="SSF56931">
    <property type="entry name" value="Outer membrane phospholipase A (OMPLA)"/>
    <property type="match status" value="1"/>
</dbReference>
<evidence type="ECO:0000256" key="2">
    <source>
        <dbReference type="ARBA" id="ARBA00001604"/>
    </source>
</evidence>
<evidence type="ECO:0000256" key="9">
    <source>
        <dbReference type="ARBA" id="ARBA00022692"/>
    </source>
</evidence>
<comment type="subunit">
    <text evidence="5">Homodimer; dimerization is reversible, and the dimeric form is the active one.</text>
</comment>
<keyword evidence="10 20" id="KW-0479">Metal-binding</keyword>
<dbReference type="EMBL" id="CP016094">
    <property type="protein sequence ID" value="AOS43626.1"/>
    <property type="molecule type" value="Genomic_DNA"/>
</dbReference>
<evidence type="ECO:0000256" key="15">
    <source>
        <dbReference type="ARBA" id="ARBA00023098"/>
    </source>
</evidence>
<evidence type="ECO:0000256" key="1">
    <source>
        <dbReference type="ARBA" id="ARBA00000111"/>
    </source>
</evidence>
<dbReference type="Gene3D" id="2.40.230.10">
    <property type="entry name" value="Phospholipase A1"/>
    <property type="match status" value="1"/>
</dbReference>
<protein>
    <recommendedName>
        <fullName evidence="18">Phosphatidylcholine 1-acylhydrolase</fullName>
        <ecNumber evidence="6">3.1.1.32</ecNumber>
        <ecNumber evidence="7">3.1.1.4</ecNumber>
    </recommendedName>
</protein>
<dbReference type="GO" id="GO:0016042">
    <property type="term" value="P:lipid catabolic process"/>
    <property type="evidence" value="ECO:0007669"/>
    <property type="project" value="UniProtKB-KW"/>
</dbReference>
<dbReference type="PATRIC" id="fig|1838286.3.peg.685"/>
<comment type="cofactor">
    <cofactor evidence="20">
        <name>Ca(2+)</name>
        <dbReference type="ChEBI" id="CHEBI:29108"/>
    </cofactor>
    <text evidence="20">Binds 1 Ca(2+) ion per monomer.</text>
</comment>
<feature type="binding site" description="in dimeric form" evidence="20">
    <location>
        <position position="282"/>
    </location>
    <ligand>
        <name>Ca(2+)</name>
        <dbReference type="ChEBI" id="CHEBI:29108"/>
        <label>1</label>
    </ligand>
</feature>
<evidence type="ECO:0000256" key="16">
    <source>
        <dbReference type="ARBA" id="ARBA00023136"/>
    </source>
</evidence>
<dbReference type="EC" id="3.1.1.4" evidence="7"/>
<evidence type="ECO:0000313" key="22">
    <source>
        <dbReference type="EMBL" id="AOS43626.1"/>
    </source>
</evidence>
<keyword evidence="16" id="KW-0472">Membrane</keyword>
<evidence type="ECO:0000256" key="5">
    <source>
        <dbReference type="ARBA" id="ARBA00011702"/>
    </source>
</evidence>
<evidence type="ECO:0000256" key="17">
    <source>
        <dbReference type="ARBA" id="ARBA00023237"/>
    </source>
</evidence>
<dbReference type="GO" id="GO:0008970">
    <property type="term" value="F:phospholipase A1 activity"/>
    <property type="evidence" value="ECO:0007669"/>
    <property type="project" value="UniProtKB-EC"/>
</dbReference>
<dbReference type="RefSeq" id="WP_069960956.1">
    <property type="nucleotide sequence ID" value="NZ_CP016094.1"/>
</dbReference>
<dbReference type="GO" id="GO:0046872">
    <property type="term" value="F:metal ion binding"/>
    <property type="evidence" value="ECO:0007669"/>
    <property type="project" value="UniProtKB-KW"/>
</dbReference>
<dbReference type="InterPro" id="IPR003187">
    <property type="entry name" value="PLipase_A1"/>
</dbReference>
<dbReference type="PANTHER" id="PTHR40457:SF1">
    <property type="entry name" value="PHOSPHOLIPASE A1"/>
    <property type="match status" value="1"/>
</dbReference>
<dbReference type="KEGG" id="obg:Verru16b_00678"/>
<proteinExistence type="inferred from homology"/>